<evidence type="ECO:0000259" key="6">
    <source>
        <dbReference type="PROSITE" id="PS51012"/>
    </source>
</evidence>
<dbReference type="EMBL" id="FBTU01000029">
    <property type="protein sequence ID" value="CUW20711.1"/>
    <property type="molecule type" value="Genomic_DNA"/>
</dbReference>
<protein>
    <recommendedName>
        <fullName evidence="5">Transport permease protein</fullName>
    </recommendedName>
</protein>
<dbReference type="InterPro" id="IPR013525">
    <property type="entry name" value="ABC2_TM"/>
</dbReference>
<proteinExistence type="inferred from homology"/>
<keyword evidence="5" id="KW-1003">Cell membrane</keyword>
<keyword evidence="4 5" id="KW-0472">Membrane</keyword>
<reference evidence="9 10" key="1">
    <citation type="submission" date="2015-12" db="EMBL/GenBank/DDBJ databases">
        <authorList>
            <person name="Andreevskaya M."/>
        </authorList>
    </citation>
    <scope>NUCLEOTIDE SEQUENCE [LARGE SCALE GENOMIC DNA]</scope>
    <source>
        <strain evidence="7 10">KSL4-2</strain>
        <strain evidence="8 9">PL111</strain>
    </source>
</reference>
<feature type="transmembrane region" description="Helical" evidence="5">
    <location>
        <begin position="261"/>
        <end position="280"/>
    </location>
</feature>
<comment type="caution">
    <text evidence="5">Lacks conserved residue(s) required for the propagation of feature annotation.</text>
</comment>
<dbReference type="Pfam" id="PF01061">
    <property type="entry name" value="ABC2_membrane"/>
    <property type="match status" value="1"/>
</dbReference>
<evidence type="ECO:0000313" key="9">
    <source>
        <dbReference type="Proteomes" id="UP000198868"/>
    </source>
</evidence>
<sequence>MISRHLKIYFRDKGTIISSLIAILVTIALYVLFLGNYLESTINNTIGANTGNFLFVNTWVLSGIIIVSSVTVSLGIFGVKVKDDETEIFKSFAVSPVSKLSIVLSYIIAAWIMSFIITLIAFILWTIVMKILGYTIISFSSLPLLLLYVIINILSSTSLTFFIVNFVKSVTAFSSISTIVGTLTGFLAGIYLPIGALPKYVQFLMKFFPPTYGVAQIRSALADSPLKNITQKDSISTINQLKLYMGIKVEVFGHLLTNIDITIILLGTTILFTLLSVIQLKETSK</sequence>
<dbReference type="GO" id="GO:0140359">
    <property type="term" value="F:ABC-type transporter activity"/>
    <property type="evidence" value="ECO:0007669"/>
    <property type="project" value="InterPro"/>
</dbReference>
<comment type="caution">
    <text evidence="8">The sequence shown here is derived from an EMBL/GenBank/DDBJ whole genome shotgun (WGS) entry which is preliminary data.</text>
</comment>
<accession>A0AAN2UHS1</accession>
<dbReference type="Proteomes" id="UP000199047">
    <property type="component" value="Unassembled WGS sequence"/>
</dbReference>
<comment type="similarity">
    <text evidence="5">Belongs to the ABC-2 integral membrane protein family.</text>
</comment>
<evidence type="ECO:0000256" key="3">
    <source>
        <dbReference type="ARBA" id="ARBA00022989"/>
    </source>
</evidence>
<evidence type="ECO:0000313" key="7">
    <source>
        <dbReference type="EMBL" id="CUW06487.1"/>
    </source>
</evidence>
<dbReference type="RefSeq" id="WP_010381914.1">
    <property type="nucleotide sequence ID" value="NZ_FBSX01000011.1"/>
</dbReference>
<dbReference type="PANTHER" id="PTHR43229:SF2">
    <property type="entry name" value="NODULATION PROTEIN J"/>
    <property type="match status" value="1"/>
</dbReference>
<keyword evidence="2 5" id="KW-0812">Transmembrane</keyword>
<feature type="transmembrane region" description="Helical" evidence="5">
    <location>
        <begin position="58"/>
        <end position="79"/>
    </location>
</feature>
<evidence type="ECO:0000256" key="5">
    <source>
        <dbReference type="RuleBase" id="RU361157"/>
    </source>
</evidence>
<keyword evidence="10" id="KW-1185">Reference proteome</keyword>
<feature type="domain" description="ABC transmembrane type-2" evidence="6">
    <location>
        <begin position="14"/>
        <end position="283"/>
    </location>
</feature>
<comment type="subcellular location">
    <subcellularLocation>
        <location evidence="5">Cell membrane</location>
        <topology evidence="5">Multi-pass membrane protein</topology>
    </subcellularLocation>
    <subcellularLocation>
        <location evidence="1">Membrane</location>
        <topology evidence="1">Multi-pass membrane protein</topology>
    </subcellularLocation>
</comment>
<keyword evidence="3 5" id="KW-1133">Transmembrane helix</keyword>
<dbReference type="GO" id="GO:0005886">
    <property type="term" value="C:plasma membrane"/>
    <property type="evidence" value="ECO:0007669"/>
    <property type="project" value="UniProtKB-SubCell"/>
</dbReference>
<feature type="transmembrane region" description="Helical" evidence="5">
    <location>
        <begin position="20"/>
        <end position="38"/>
    </location>
</feature>
<gene>
    <name evidence="7" type="ORF">KSL4_0660</name>
    <name evidence="8" type="ORF">PL111_0936</name>
</gene>
<dbReference type="EMBL" id="FBTB01000009">
    <property type="protein sequence ID" value="CUW06487.1"/>
    <property type="molecule type" value="Genomic_DNA"/>
</dbReference>
<feature type="transmembrane region" description="Helical" evidence="5">
    <location>
        <begin position="172"/>
        <end position="194"/>
    </location>
</feature>
<dbReference type="Proteomes" id="UP000198868">
    <property type="component" value="Unassembled WGS sequence"/>
</dbReference>
<evidence type="ECO:0000313" key="10">
    <source>
        <dbReference type="Proteomes" id="UP000199047"/>
    </source>
</evidence>
<evidence type="ECO:0000256" key="2">
    <source>
        <dbReference type="ARBA" id="ARBA00022692"/>
    </source>
</evidence>
<evidence type="ECO:0000313" key="8">
    <source>
        <dbReference type="EMBL" id="CUW20711.1"/>
    </source>
</evidence>
<dbReference type="PANTHER" id="PTHR43229">
    <property type="entry name" value="NODULATION PROTEIN J"/>
    <property type="match status" value="1"/>
</dbReference>
<dbReference type="InterPro" id="IPR047817">
    <property type="entry name" value="ABC2_TM_bact-type"/>
</dbReference>
<dbReference type="AlphaFoldDB" id="A0AAN2UHS1"/>
<dbReference type="InterPro" id="IPR051784">
    <property type="entry name" value="Nod_factor_ABC_transporter"/>
</dbReference>
<evidence type="ECO:0000256" key="4">
    <source>
        <dbReference type="ARBA" id="ARBA00023136"/>
    </source>
</evidence>
<feature type="transmembrane region" description="Helical" evidence="5">
    <location>
        <begin position="100"/>
        <end position="125"/>
    </location>
</feature>
<name>A0AAN2UHS1_9LACO</name>
<dbReference type="PROSITE" id="PS51012">
    <property type="entry name" value="ABC_TM2"/>
    <property type="match status" value="1"/>
</dbReference>
<keyword evidence="5" id="KW-0813">Transport</keyword>
<evidence type="ECO:0000256" key="1">
    <source>
        <dbReference type="ARBA" id="ARBA00004141"/>
    </source>
</evidence>
<organism evidence="8 9">
    <name type="scientific">Leuconostoc inhae</name>
    <dbReference type="NCBI Taxonomy" id="178001"/>
    <lineage>
        <taxon>Bacteria</taxon>
        <taxon>Bacillati</taxon>
        <taxon>Bacillota</taxon>
        <taxon>Bacilli</taxon>
        <taxon>Lactobacillales</taxon>
        <taxon>Lactobacillaceae</taxon>
        <taxon>Leuconostoc</taxon>
    </lineage>
</organism>